<dbReference type="InterPro" id="IPR036291">
    <property type="entry name" value="NAD(P)-bd_dom_sf"/>
</dbReference>
<dbReference type="EMBL" id="MU250539">
    <property type="protein sequence ID" value="KAG7444637.1"/>
    <property type="molecule type" value="Genomic_DNA"/>
</dbReference>
<evidence type="ECO:0000313" key="4">
    <source>
        <dbReference type="EMBL" id="KAG7444637.1"/>
    </source>
</evidence>
<accession>A0A9P8AS95</accession>
<dbReference type="RefSeq" id="XP_043038137.1">
    <property type="nucleotide sequence ID" value="XM_043179301.1"/>
</dbReference>
<gene>
    <name evidence="4" type="ORF">BT62DRAFT_1077424</name>
</gene>
<dbReference type="PANTHER" id="PTHR10366">
    <property type="entry name" value="NAD DEPENDENT EPIMERASE/DEHYDRATASE"/>
    <property type="match status" value="1"/>
</dbReference>
<evidence type="ECO:0000256" key="1">
    <source>
        <dbReference type="ARBA" id="ARBA00023002"/>
    </source>
</evidence>
<evidence type="ECO:0000256" key="2">
    <source>
        <dbReference type="ARBA" id="ARBA00023445"/>
    </source>
</evidence>
<dbReference type="Gene3D" id="3.40.50.720">
    <property type="entry name" value="NAD(P)-binding Rossmann-like Domain"/>
    <property type="match status" value="1"/>
</dbReference>
<dbReference type="GO" id="GO:0016616">
    <property type="term" value="F:oxidoreductase activity, acting on the CH-OH group of donors, NAD or NADP as acceptor"/>
    <property type="evidence" value="ECO:0007669"/>
    <property type="project" value="TreeGrafter"/>
</dbReference>
<dbReference type="PANTHER" id="PTHR10366:SF564">
    <property type="entry name" value="STEROL-4-ALPHA-CARBOXYLATE 3-DEHYDROGENASE, DECARBOXYLATING"/>
    <property type="match status" value="1"/>
</dbReference>
<dbReference type="OrthoDB" id="2735536at2759"/>
<evidence type="ECO:0000313" key="5">
    <source>
        <dbReference type="Proteomes" id="UP000812287"/>
    </source>
</evidence>
<keyword evidence="1" id="KW-0560">Oxidoreductase</keyword>
<proteinExistence type="inferred from homology"/>
<name>A0A9P8AS95_9AGAR</name>
<keyword evidence="5" id="KW-1185">Reference proteome</keyword>
<evidence type="ECO:0000259" key="3">
    <source>
        <dbReference type="Pfam" id="PF01370"/>
    </source>
</evidence>
<dbReference type="GeneID" id="66101595"/>
<dbReference type="Pfam" id="PF01370">
    <property type="entry name" value="Epimerase"/>
    <property type="match status" value="1"/>
</dbReference>
<dbReference type="InterPro" id="IPR050425">
    <property type="entry name" value="NAD(P)_dehydrat-like"/>
</dbReference>
<dbReference type="InterPro" id="IPR001509">
    <property type="entry name" value="Epimerase_deHydtase"/>
</dbReference>
<protein>
    <submittedName>
        <fullName evidence="4">NAD(P)-binding protein</fullName>
    </submittedName>
</protein>
<dbReference type="AlphaFoldDB" id="A0A9P8AS95"/>
<reference evidence="4" key="1">
    <citation type="submission" date="2020-11" db="EMBL/GenBank/DDBJ databases">
        <title>Adaptations for nitrogen fixation in a non-lichenized fungal sporocarp promotes dispersal by wood-feeding termites.</title>
        <authorList>
            <consortium name="DOE Joint Genome Institute"/>
            <person name="Koch R.A."/>
            <person name="Yoon G."/>
            <person name="Arayal U."/>
            <person name="Lail K."/>
            <person name="Amirebrahimi M."/>
            <person name="Labutti K."/>
            <person name="Lipzen A."/>
            <person name="Riley R."/>
            <person name="Barry K."/>
            <person name="Henrissat B."/>
            <person name="Grigoriev I.V."/>
            <person name="Herr J.R."/>
            <person name="Aime M.C."/>
        </authorList>
    </citation>
    <scope>NUCLEOTIDE SEQUENCE</scope>
    <source>
        <strain evidence="4">MCA 3950</strain>
    </source>
</reference>
<comment type="similarity">
    <text evidence="2">Belongs to the NAD(P)-dependent epimerase/dehydratase family. Dihydroflavonol-4-reductase subfamily.</text>
</comment>
<dbReference type="SUPFAM" id="SSF51735">
    <property type="entry name" value="NAD(P)-binding Rossmann-fold domains"/>
    <property type="match status" value="1"/>
</dbReference>
<feature type="domain" description="NAD-dependent epimerase/dehydratase" evidence="3">
    <location>
        <begin position="14"/>
        <end position="201"/>
    </location>
</feature>
<dbReference type="Proteomes" id="UP000812287">
    <property type="component" value="Unassembled WGS sequence"/>
</dbReference>
<comment type="caution">
    <text evidence="4">The sequence shown here is derived from an EMBL/GenBank/DDBJ whole genome shotgun (WGS) entry which is preliminary data.</text>
</comment>
<sequence length="361" mass="39988">MSSTSSSTSTRKLIFVTGGTGFIGFHILTQLLDKGYHVRAAARGRKISLLKKALSANYSSDNFEVVEVRDVCFGDFSLILKGIDGIIHAAAPLPGRVSAEIALRTAIEGSLHILREAVRAKVPRAVVTSAVLSYDYPKGPYGADSWNPITKEEAIAFGLPSLIYAAQKKYSDLAVVEFSYIHPEIDVTLVGPPFNYGPFARGFEHLLPEPDLDSLSTNATIYSFLRPDTTAFPIVPGAIDVRDTARAHVLALESPLSPYVGRKRVAIVCPHECSYKAAIEIIARERPELKDRLADVRRAPEWSCNTLPLDWKRISEVIGMNRDSFFPWEKTVLDAVDSLLRIENLWKEKGFDLKKVKGFIR</sequence>
<organism evidence="4 5">
    <name type="scientific">Guyanagaster necrorhizus</name>
    <dbReference type="NCBI Taxonomy" id="856835"/>
    <lineage>
        <taxon>Eukaryota</taxon>
        <taxon>Fungi</taxon>
        <taxon>Dikarya</taxon>
        <taxon>Basidiomycota</taxon>
        <taxon>Agaricomycotina</taxon>
        <taxon>Agaricomycetes</taxon>
        <taxon>Agaricomycetidae</taxon>
        <taxon>Agaricales</taxon>
        <taxon>Marasmiineae</taxon>
        <taxon>Physalacriaceae</taxon>
        <taxon>Guyanagaster</taxon>
    </lineage>
</organism>